<reference evidence="2 3" key="1">
    <citation type="submission" date="2013-12" db="EMBL/GenBank/DDBJ databases">
        <authorList>
            <person name="Cubeta M."/>
            <person name="Pakala S."/>
            <person name="Fedorova N."/>
            <person name="Thomas E."/>
            <person name="Dean R."/>
            <person name="Jabaji S."/>
            <person name="Neate S."/>
            <person name="Toda T."/>
            <person name="Tavantzis S."/>
            <person name="Vilgalys R."/>
            <person name="Bharathan N."/>
            <person name="Pakala S."/>
            <person name="Losada L.S."/>
            <person name="Zafar N."/>
            <person name="Nierman W."/>
        </authorList>
    </citation>
    <scope>NUCLEOTIDE SEQUENCE [LARGE SCALE GENOMIC DNA]</scope>
    <source>
        <strain evidence="2 3">123E</strain>
    </source>
</reference>
<protein>
    <submittedName>
        <fullName evidence="2">F-box protein</fullName>
    </submittedName>
</protein>
<keyword evidence="3" id="KW-1185">Reference proteome</keyword>
<dbReference type="OrthoDB" id="2782847at2759"/>
<feature type="domain" description="F-box" evidence="1">
    <location>
        <begin position="393"/>
        <end position="424"/>
    </location>
</feature>
<dbReference type="EMBL" id="AZST01000789">
    <property type="protein sequence ID" value="KEP47277.1"/>
    <property type="molecule type" value="Genomic_DNA"/>
</dbReference>
<dbReference type="SUPFAM" id="SSF81383">
    <property type="entry name" value="F-box domain"/>
    <property type="match status" value="1"/>
</dbReference>
<dbReference type="Pfam" id="PF00646">
    <property type="entry name" value="F-box"/>
    <property type="match status" value="1"/>
</dbReference>
<dbReference type="Proteomes" id="UP000027456">
    <property type="component" value="Unassembled WGS sequence"/>
</dbReference>
<sequence>MGYGGYFAYRYKRTYYRQYLQDDVEPYDSGHGQRLASMVPRDPSAFQENPFDDVVHPDDGVGADDLGFNVVYNPDLEWFKFSDRCINWTYTIDLDNLVFTVNGTVHLRLDNMPPDLEGYSYHEGGDVPVPQEYLCPKVDLWPAPHFDTVECQQKYEALQPIIVPATEWGASPWNELTASQRFSIEITHYLLDKTSARFTYAYAPFIRIWRDIDEFCWNMLCASVPALPIVQEDKLKGLDTFRFLSCGSTSSHYSLGAYMMMCPLSRGNPFKCLSSDYCWVRGCLVTFCIHLEDPIYVAHEVEQMVQRMRRDGHHESVGIILSSQQELVVVAMDGPVIRHSPVLDIRTTPRGERPGRATDGRLILTYLLSPPLTVSPLPWRQSPTISAKSATGLPLEVLQIIIDHLDIWTYTSMCRVSRSIRSVCVANPRVGNYTVLRRVPGFMSIFAVRSVNNEFKKIKLQWWSRDGWVQWKAQEVSSDEFNKLKREENEQ</sequence>
<dbReference type="HOGENOM" id="CLU_037547_0_0_1"/>
<accession>A0A074SBB4</accession>
<gene>
    <name evidence="2" type="ORF">V565_161700</name>
</gene>
<evidence type="ECO:0000313" key="3">
    <source>
        <dbReference type="Proteomes" id="UP000027456"/>
    </source>
</evidence>
<comment type="caution">
    <text evidence="2">The sequence shown here is derived from an EMBL/GenBank/DDBJ whole genome shotgun (WGS) entry which is preliminary data.</text>
</comment>
<dbReference type="CDD" id="cd09917">
    <property type="entry name" value="F-box_SF"/>
    <property type="match status" value="1"/>
</dbReference>
<dbReference type="AlphaFoldDB" id="A0A074SBB4"/>
<evidence type="ECO:0000313" key="2">
    <source>
        <dbReference type="EMBL" id="KEP47277.1"/>
    </source>
</evidence>
<name>A0A074SBB4_9AGAM</name>
<evidence type="ECO:0000259" key="1">
    <source>
        <dbReference type="Pfam" id="PF00646"/>
    </source>
</evidence>
<dbReference type="InterPro" id="IPR001810">
    <property type="entry name" value="F-box_dom"/>
</dbReference>
<proteinExistence type="predicted"/>
<dbReference type="InterPro" id="IPR036047">
    <property type="entry name" value="F-box-like_dom_sf"/>
</dbReference>
<organism evidence="2 3">
    <name type="scientific">Rhizoctonia solani 123E</name>
    <dbReference type="NCBI Taxonomy" id="1423351"/>
    <lineage>
        <taxon>Eukaryota</taxon>
        <taxon>Fungi</taxon>
        <taxon>Dikarya</taxon>
        <taxon>Basidiomycota</taxon>
        <taxon>Agaricomycotina</taxon>
        <taxon>Agaricomycetes</taxon>
        <taxon>Cantharellales</taxon>
        <taxon>Ceratobasidiaceae</taxon>
        <taxon>Rhizoctonia</taxon>
    </lineage>
</organism>